<accession>A0A2Z7DAU9</accession>
<proteinExistence type="predicted"/>
<protein>
    <submittedName>
        <fullName evidence="1">La-related protein 1A</fullName>
    </submittedName>
</protein>
<organism evidence="1 2">
    <name type="scientific">Dorcoceras hygrometricum</name>
    <dbReference type="NCBI Taxonomy" id="472368"/>
    <lineage>
        <taxon>Eukaryota</taxon>
        <taxon>Viridiplantae</taxon>
        <taxon>Streptophyta</taxon>
        <taxon>Embryophyta</taxon>
        <taxon>Tracheophyta</taxon>
        <taxon>Spermatophyta</taxon>
        <taxon>Magnoliopsida</taxon>
        <taxon>eudicotyledons</taxon>
        <taxon>Gunneridae</taxon>
        <taxon>Pentapetalae</taxon>
        <taxon>asterids</taxon>
        <taxon>lamiids</taxon>
        <taxon>Lamiales</taxon>
        <taxon>Gesneriaceae</taxon>
        <taxon>Didymocarpoideae</taxon>
        <taxon>Trichosporeae</taxon>
        <taxon>Loxocarpinae</taxon>
        <taxon>Dorcoceras</taxon>
    </lineage>
</organism>
<reference evidence="1 2" key="1">
    <citation type="journal article" date="2015" name="Proc. Natl. Acad. Sci. U.S.A.">
        <title>The resurrection genome of Boea hygrometrica: A blueprint for survival of dehydration.</title>
        <authorList>
            <person name="Xiao L."/>
            <person name="Yang G."/>
            <person name="Zhang L."/>
            <person name="Yang X."/>
            <person name="Zhao S."/>
            <person name="Ji Z."/>
            <person name="Zhou Q."/>
            <person name="Hu M."/>
            <person name="Wang Y."/>
            <person name="Chen M."/>
            <person name="Xu Y."/>
            <person name="Jin H."/>
            <person name="Xiao X."/>
            <person name="Hu G."/>
            <person name="Bao F."/>
            <person name="Hu Y."/>
            <person name="Wan P."/>
            <person name="Li L."/>
            <person name="Deng X."/>
            <person name="Kuang T."/>
            <person name="Xiang C."/>
            <person name="Zhu J.K."/>
            <person name="Oliver M.J."/>
            <person name="He Y."/>
        </authorList>
    </citation>
    <scope>NUCLEOTIDE SEQUENCE [LARGE SCALE GENOMIC DNA]</scope>
    <source>
        <strain evidence="2">cv. XS01</strain>
    </source>
</reference>
<gene>
    <name evidence="1" type="ORF">F511_09777</name>
</gene>
<dbReference type="AlphaFoldDB" id="A0A2Z7DAU9"/>
<dbReference type="EMBL" id="KQ988457">
    <property type="protein sequence ID" value="KZV55745.1"/>
    <property type="molecule type" value="Genomic_DNA"/>
</dbReference>
<sequence>MVHRTLSSPIAGDRRINLEQGSVFGSRCCFNRSVSRADLVYFEQIVAWWSIERFCRDFSMRAGEAEDGWPELSVPVRELSHVGVMFFSRAVLDPVVRDDEPHLYFVGTTWVAPELPMMLPHADVDRFVWLPVWYPMFLLPDVNFVARCIYHTYFVCCFTLFSILGFDPMSIRGCLVVLFAIQVTQVLQLAQEVRQLVEPRRVDRVSHILLAQRPAPVA</sequence>
<evidence type="ECO:0000313" key="2">
    <source>
        <dbReference type="Proteomes" id="UP000250235"/>
    </source>
</evidence>
<evidence type="ECO:0000313" key="1">
    <source>
        <dbReference type="EMBL" id="KZV55745.1"/>
    </source>
</evidence>
<name>A0A2Z7DAU9_9LAMI</name>
<dbReference type="Proteomes" id="UP000250235">
    <property type="component" value="Unassembled WGS sequence"/>
</dbReference>
<keyword evidence="2" id="KW-1185">Reference proteome</keyword>